<evidence type="ECO:0000259" key="14">
    <source>
        <dbReference type="Pfam" id="PF22366"/>
    </source>
</evidence>
<dbReference type="PRINTS" id="PR00368">
    <property type="entry name" value="FADPNR"/>
</dbReference>
<keyword evidence="12" id="KW-0812">Transmembrane</keyword>
<keyword evidence="12" id="KW-0472">Membrane</keyword>
<evidence type="ECO:0000256" key="8">
    <source>
        <dbReference type="ARBA" id="ARBA00023027"/>
    </source>
</evidence>
<dbReference type="Pfam" id="PF22366">
    <property type="entry name" value="NDH2_C"/>
    <property type="match status" value="1"/>
</dbReference>
<dbReference type="PANTHER" id="PTHR43706">
    <property type="entry name" value="NADH DEHYDROGENASE"/>
    <property type="match status" value="1"/>
</dbReference>
<gene>
    <name evidence="15" type="ORF">BON22_5034</name>
</gene>
<dbReference type="EC" id="1.6.5.9" evidence="3"/>
<dbReference type="OMA" id="EPAEIKY"/>
<comment type="subcellular location">
    <subcellularLocation>
        <location evidence="1">Mitochondrion</location>
    </subcellularLocation>
</comment>
<protein>
    <recommendedName>
        <fullName evidence="3">NADH:ubiquinone reductase (non-electrogenic)</fullName>
        <ecNumber evidence="3">1.6.5.9</ecNumber>
    </recommendedName>
</protein>
<comment type="caution">
    <text evidence="15">The sequence shown here is derived from an EMBL/GenBank/DDBJ whole genome shotgun (WGS) entry which is preliminary data.</text>
</comment>
<dbReference type="Pfam" id="PF07992">
    <property type="entry name" value="Pyr_redox_2"/>
    <property type="match status" value="1"/>
</dbReference>
<dbReference type="GO" id="GO:0050136">
    <property type="term" value="F:NADH dehydrogenase (quinone) (non-electrogenic) activity"/>
    <property type="evidence" value="ECO:0007669"/>
    <property type="project" value="UniProtKB-EC"/>
</dbReference>
<dbReference type="InterPro" id="IPR023753">
    <property type="entry name" value="FAD/NAD-binding_dom"/>
</dbReference>
<keyword evidence="7" id="KW-0560">Oxidoreductase</keyword>
<evidence type="ECO:0000313" key="16">
    <source>
        <dbReference type="Proteomes" id="UP000189513"/>
    </source>
</evidence>
<dbReference type="EMBL" id="MPUK01000013">
    <property type="protein sequence ID" value="ONH65146.1"/>
    <property type="molecule type" value="Genomic_DNA"/>
</dbReference>
<keyword evidence="15" id="KW-0830">Ubiquinone</keyword>
<dbReference type="InterPro" id="IPR054585">
    <property type="entry name" value="NDH2-like_C"/>
</dbReference>
<dbReference type="GO" id="GO:0005739">
    <property type="term" value="C:mitochondrion"/>
    <property type="evidence" value="ECO:0007669"/>
    <property type="project" value="UniProtKB-SubCell"/>
</dbReference>
<dbReference type="VEuPathDB" id="FungiDB:BON22_5034"/>
<evidence type="ECO:0000256" key="4">
    <source>
        <dbReference type="ARBA" id="ARBA00022630"/>
    </source>
</evidence>
<name>A0A1V2L1L9_CYBFA</name>
<evidence type="ECO:0000256" key="2">
    <source>
        <dbReference type="ARBA" id="ARBA00005272"/>
    </source>
</evidence>
<dbReference type="STRING" id="36022.A0A1V2L1L9"/>
<evidence type="ECO:0000256" key="11">
    <source>
        <dbReference type="ARBA" id="ARBA00049010"/>
    </source>
</evidence>
<dbReference type="SUPFAM" id="SSF51905">
    <property type="entry name" value="FAD/NAD(P)-binding domain"/>
    <property type="match status" value="2"/>
</dbReference>
<evidence type="ECO:0000313" key="15">
    <source>
        <dbReference type="EMBL" id="ONH65146.1"/>
    </source>
</evidence>
<evidence type="ECO:0000256" key="12">
    <source>
        <dbReference type="SAM" id="Phobius"/>
    </source>
</evidence>
<feature type="transmembrane region" description="Helical" evidence="12">
    <location>
        <begin position="492"/>
        <end position="513"/>
    </location>
</feature>
<keyword evidence="16" id="KW-1185">Reference proteome</keyword>
<keyword evidence="9" id="KW-0496">Mitochondrion</keyword>
<evidence type="ECO:0000256" key="5">
    <source>
        <dbReference type="ARBA" id="ARBA00022827"/>
    </source>
</evidence>
<accession>A0A1V2L1L9</accession>
<keyword evidence="4" id="KW-0285">Flavoprotein</keyword>
<evidence type="ECO:0000256" key="9">
    <source>
        <dbReference type="ARBA" id="ARBA00023128"/>
    </source>
</evidence>
<keyword evidence="12" id="KW-1133">Transmembrane helix</keyword>
<organism evidence="15 16">
    <name type="scientific">Cyberlindnera fabianii</name>
    <name type="common">Yeast</name>
    <name type="synonym">Hansenula fabianii</name>
    <dbReference type="NCBI Taxonomy" id="36022"/>
    <lineage>
        <taxon>Eukaryota</taxon>
        <taxon>Fungi</taxon>
        <taxon>Dikarya</taxon>
        <taxon>Ascomycota</taxon>
        <taxon>Saccharomycotina</taxon>
        <taxon>Saccharomycetes</taxon>
        <taxon>Phaffomycetales</taxon>
        <taxon>Phaffomycetaceae</taxon>
        <taxon>Cyberlindnera</taxon>
    </lineage>
</organism>
<evidence type="ECO:0000256" key="6">
    <source>
        <dbReference type="ARBA" id="ARBA00022946"/>
    </source>
</evidence>
<feature type="domain" description="External alternative NADH-ubiquinone oxidoreductase-like C-terminal" evidence="14">
    <location>
        <begin position="469"/>
        <end position="534"/>
    </location>
</feature>
<dbReference type="InterPro" id="IPR036188">
    <property type="entry name" value="FAD/NAD-bd_sf"/>
</dbReference>
<proteinExistence type="inferred from homology"/>
<dbReference type="FunFam" id="3.50.50.100:FF:000007">
    <property type="entry name" value="Rotenone-insensitive NADH-ubiquinone oxidoreductase, mitochondrial"/>
    <property type="match status" value="1"/>
</dbReference>
<reference evidence="16" key="1">
    <citation type="journal article" date="2017" name="Genome Announc.">
        <title>Genome sequences of Cyberlindnera fabianii 65, Pichia kudriavzevii 129, and Saccharomyces cerevisiae 131 isolated from fermented masau fruits in Zimbabwe.</title>
        <authorList>
            <person name="van Rijswijck I.M.H."/>
            <person name="Derks M.F.L."/>
            <person name="Abee T."/>
            <person name="de Ridder D."/>
            <person name="Smid E.J."/>
        </authorList>
    </citation>
    <scope>NUCLEOTIDE SEQUENCE [LARGE SCALE GENOMIC DNA]</scope>
    <source>
        <strain evidence="16">65</strain>
    </source>
</reference>
<dbReference type="PANTHER" id="PTHR43706:SF10">
    <property type="entry name" value="ROTENONE-INSENSITIVE NADH-UBIQUINONE OXIDOREDUCTASE, MITOCHONDRIAL"/>
    <property type="match status" value="1"/>
</dbReference>
<feature type="domain" description="FAD/NAD(P)-binding" evidence="13">
    <location>
        <begin position="81"/>
        <end position="426"/>
    </location>
</feature>
<dbReference type="InterPro" id="IPR045024">
    <property type="entry name" value="NDH-2"/>
</dbReference>
<sequence length="539" mass="59329">MLSRSTQKVLLKRTTTQFGRALAAQSLNSSSLLFQRNMTSSKVVRAEVATTTPSSSSAVSGSASFRKSARVISPSDSAKPTIVVLGSGWGAISFLKHIDSTKYNVVIISPRNYFLFTPLLPSCPVGTVDEKSIMEPVVSFANKKKGDVTYYEAEATSINPESNTVTIKSFSNITTTNGAGVNIGLQANEIADIKYDYLVSAVGAEPNTFGIPGVAEHGCFLKEIPDSKKIRHQFIESVEKANLLPKGDPERKRLLTLVVVGGGPTGVETAGELQDYIDHDLKSFMPNLVDEVQIVLIEALPVVLSMFETKLTSFAEKVLRDTSIDLKTKTAVGKVEADYLIAKTKKDDGSVEETKIPYGVLVWATGNKPRKVVTDVFQKIPEQNGANRGLIVDENLRVQGTNNFFAIGDNAFAKLPPTAQVAHQEAEYLCKVFNKMGRIPNFHEELKARTEKVDLLFQEHGFKPFEYVHLGALAYLGAEKAIANITYGKRSFYSGGGVITFYIWRALYLGMILSWRSRFKVMADWFKIAFFGRDAFKEL</sequence>
<keyword evidence="6" id="KW-0809">Transit peptide</keyword>
<dbReference type="Proteomes" id="UP000189513">
    <property type="component" value="Unassembled WGS sequence"/>
</dbReference>
<comment type="catalytic activity">
    <reaction evidence="11">
        <text>a ubiquinone + NADH + H(+) = a ubiquinol + NAD(+)</text>
        <dbReference type="Rhea" id="RHEA:23152"/>
        <dbReference type="Rhea" id="RHEA-COMP:9565"/>
        <dbReference type="Rhea" id="RHEA-COMP:9566"/>
        <dbReference type="ChEBI" id="CHEBI:15378"/>
        <dbReference type="ChEBI" id="CHEBI:16389"/>
        <dbReference type="ChEBI" id="CHEBI:17976"/>
        <dbReference type="ChEBI" id="CHEBI:57540"/>
        <dbReference type="ChEBI" id="CHEBI:57945"/>
    </reaction>
</comment>
<dbReference type="Gene3D" id="3.50.50.100">
    <property type="match status" value="1"/>
</dbReference>
<comment type="similarity">
    <text evidence="2">Belongs to the NADH dehydrogenase family.</text>
</comment>
<evidence type="ECO:0000256" key="3">
    <source>
        <dbReference type="ARBA" id="ARBA00012637"/>
    </source>
</evidence>
<comment type="catalytic activity">
    <reaction evidence="10">
        <text>a quinone + NADH + H(+) = a quinol + NAD(+)</text>
        <dbReference type="Rhea" id="RHEA:46160"/>
        <dbReference type="ChEBI" id="CHEBI:15378"/>
        <dbReference type="ChEBI" id="CHEBI:24646"/>
        <dbReference type="ChEBI" id="CHEBI:57540"/>
        <dbReference type="ChEBI" id="CHEBI:57945"/>
        <dbReference type="ChEBI" id="CHEBI:132124"/>
        <dbReference type="EC" id="1.6.5.9"/>
    </reaction>
</comment>
<evidence type="ECO:0000256" key="7">
    <source>
        <dbReference type="ARBA" id="ARBA00023002"/>
    </source>
</evidence>
<keyword evidence="5" id="KW-0274">FAD</keyword>
<dbReference type="GO" id="GO:0015980">
    <property type="term" value="P:energy derivation by oxidation of organic compounds"/>
    <property type="evidence" value="ECO:0007669"/>
    <property type="project" value="UniProtKB-ARBA"/>
</dbReference>
<evidence type="ECO:0000256" key="10">
    <source>
        <dbReference type="ARBA" id="ARBA00047599"/>
    </source>
</evidence>
<dbReference type="AlphaFoldDB" id="A0A1V2L1L9"/>
<evidence type="ECO:0000259" key="13">
    <source>
        <dbReference type="Pfam" id="PF07992"/>
    </source>
</evidence>
<evidence type="ECO:0000256" key="1">
    <source>
        <dbReference type="ARBA" id="ARBA00004173"/>
    </source>
</evidence>
<keyword evidence="8" id="KW-0520">NAD</keyword>